<keyword evidence="5" id="KW-0130">Cell adhesion</keyword>
<dbReference type="AlphaFoldDB" id="A0A7H1PTR8"/>
<keyword evidence="6 7" id="KW-0034">Amyloid</keyword>
<name>A0A7H1PTR8_9ACTN</name>
<protein>
    <submittedName>
        <fullName evidence="11">Chaplin</fullName>
    </submittedName>
</protein>
<dbReference type="GO" id="GO:0007155">
    <property type="term" value="P:cell adhesion"/>
    <property type="evidence" value="ECO:0007669"/>
    <property type="project" value="UniProtKB-KW"/>
</dbReference>
<dbReference type="Pfam" id="PF03777">
    <property type="entry name" value="ChpA-C"/>
    <property type="match status" value="2"/>
</dbReference>
<evidence type="ECO:0000259" key="10">
    <source>
        <dbReference type="PROSITE" id="PS51884"/>
    </source>
</evidence>
<evidence type="ECO:0000256" key="4">
    <source>
        <dbReference type="ARBA" id="ARBA00022729"/>
    </source>
</evidence>
<evidence type="ECO:0000256" key="2">
    <source>
        <dbReference type="ARBA" id="ARBA00022512"/>
    </source>
</evidence>
<keyword evidence="2" id="KW-0134">Cell wall</keyword>
<feature type="chain" id="PRO_5028994060" evidence="9">
    <location>
        <begin position="28"/>
        <end position="228"/>
    </location>
</feature>
<evidence type="ECO:0000256" key="3">
    <source>
        <dbReference type="ARBA" id="ARBA00022525"/>
    </source>
</evidence>
<evidence type="ECO:0000256" key="1">
    <source>
        <dbReference type="ARBA" id="ARBA00004191"/>
    </source>
</evidence>
<feature type="domain" description="Chaplin" evidence="10">
    <location>
        <begin position="104"/>
        <end position="144"/>
    </location>
</feature>
<evidence type="ECO:0000256" key="7">
    <source>
        <dbReference type="PROSITE-ProRule" id="PRU01232"/>
    </source>
</evidence>
<feature type="signal peptide" evidence="9">
    <location>
        <begin position="1"/>
        <end position="27"/>
    </location>
</feature>
<keyword evidence="3" id="KW-0964">Secreted</keyword>
<evidence type="ECO:0000256" key="6">
    <source>
        <dbReference type="ARBA" id="ARBA00023087"/>
    </source>
</evidence>
<organism evidence="11 12">
    <name type="scientific">Streptomyces griseofuscus</name>
    <dbReference type="NCBI Taxonomy" id="146922"/>
    <lineage>
        <taxon>Bacteria</taxon>
        <taxon>Bacillati</taxon>
        <taxon>Actinomycetota</taxon>
        <taxon>Actinomycetes</taxon>
        <taxon>Kitasatosporales</taxon>
        <taxon>Streptomycetaceae</taxon>
        <taxon>Streptomyces</taxon>
    </lineage>
</organism>
<feature type="domain" description="Chaplin" evidence="10">
    <location>
        <begin position="38"/>
        <end position="78"/>
    </location>
</feature>
<dbReference type="PROSITE" id="PS51884">
    <property type="entry name" value="CHAPLIN"/>
    <property type="match status" value="2"/>
</dbReference>
<keyword evidence="4 9" id="KW-0732">Signal</keyword>
<feature type="region of interest" description="Disordered" evidence="8">
    <location>
        <begin position="141"/>
        <end position="195"/>
    </location>
</feature>
<feature type="compositionally biased region" description="Pro residues" evidence="8">
    <location>
        <begin position="154"/>
        <end position="174"/>
    </location>
</feature>
<dbReference type="NCBIfam" id="TIGR01167">
    <property type="entry name" value="LPXTG_anchor"/>
    <property type="match status" value="1"/>
</dbReference>
<sequence length="228" mass="21983">MKRVTRNGVIALAAASGAIAVAGPVYADSTADGAAVGSPGLISGNGIQLPVHIPVNVCGDTVNVVGLLNPAMGNSCANTGGGSATRGGSANGGGSTAASAEKGSPGAVSGNGIQLPIDLPVNISGDSVNVVGLLNPVFGNHSENTSSTHGTQPVTPPRVTPPAHTTPPAHPQVPPARTAPEPPAAVHRPTGTLAHTGADGTLAAAFAGAASLVGGAALYRRFRAGATR</sequence>
<dbReference type="Proteomes" id="UP000516422">
    <property type="component" value="Chromosome"/>
</dbReference>
<feature type="compositionally biased region" description="Gly residues" evidence="8">
    <location>
        <begin position="82"/>
        <end position="95"/>
    </location>
</feature>
<evidence type="ECO:0000256" key="9">
    <source>
        <dbReference type="SAM" id="SignalP"/>
    </source>
</evidence>
<dbReference type="InterPro" id="IPR005528">
    <property type="entry name" value="ChpA-H"/>
</dbReference>
<dbReference type="KEGG" id="sgf:HEP81_01116"/>
<gene>
    <name evidence="11" type="ORF">HEP81_01116</name>
</gene>
<evidence type="ECO:0000313" key="11">
    <source>
        <dbReference type="EMBL" id="QNT91448.1"/>
    </source>
</evidence>
<evidence type="ECO:0000313" key="12">
    <source>
        <dbReference type="Proteomes" id="UP000516422"/>
    </source>
</evidence>
<evidence type="ECO:0000256" key="8">
    <source>
        <dbReference type="SAM" id="MobiDB-lite"/>
    </source>
</evidence>
<evidence type="ECO:0000256" key="5">
    <source>
        <dbReference type="ARBA" id="ARBA00022889"/>
    </source>
</evidence>
<feature type="region of interest" description="Disordered" evidence="8">
    <location>
        <begin position="82"/>
        <end position="107"/>
    </location>
</feature>
<proteinExistence type="predicted"/>
<comment type="subcellular location">
    <subcellularLocation>
        <location evidence="1">Secreted</location>
        <location evidence="1">Cell wall</location>
    </subcellularLocation>
</comment>
<reference evidence="11 12" key="1">
    <citation type="submission" date="2020-04" db="EMBL/GenBank/DDBJ databases">
        <title>Characterization and engineering of Streptomyces griseofuscus DSM40191 as a potential heterologous host for expression of BGCs.</title>
        <authorList>
            <person name="Gren T."/>
            <person name="Whitford C.M."/>
            <person name="Mohite O.S."/>
            <person name="Joergensen T.S."/>
            <person name="Nielsen J.B."/>
            <person name="Lee S.Y."/>
            <person name="Weber T."/>
        </authorList>
    </citation>
    <scope>NUCLEOTIDE SEQUENCE [LARGE SCALE GENOMIC DNA]</scope>
    <source>
        <strain evidence="11 12">DSM 40191</strain>
    </source>
</reference>
<dbReference type="EMBL" id="CP051006">
    <property type="protein sequence ID" value="QNT91448.1"/>
    <property type="molecule type" value="Genomic_DNA"/>
</dbReference>
<feature type="compositionally biased region" description="Polar residues" evidence="8">
    <location>
        <begin position="141"/>
        <end position="150"/>
    </location>
</feature>
<accession>A0A7H1PTR8</accession>